<dbReference type="Proteomes" id="UP000529417">
    <property type="component" value="Unassembled WGS sequence"/>
</dbReference>
<name>A0A7Z0I198_9RHOB</name>
<dbReference type="Pfam" id="PF00485">
    <property type="entry name" value="PRK"/>
    <property type="match status" value="1"/>
</dbReference>
<evidence type="ECO:0000313" key="3">
    <source>
        <dbReference type="Proteomes" id="UP000529417"/>
    </source>
</evidence>
<dbReference type="SUPFAM" id="SSF52540">
    <property type="entry name" value="P-loop containing nucleoside triphosphate hydrolases"/>
    <property type="match status" value="1"/>
</dbReference>
<dbReference type="InterPro" id="IPR027417">
    <property type="entry name" value="P-loop_NTPase"/>
</dbReference>
<organism evidence="2 3">
    <name type="scientific">Rhabdonatronobacter sediminivivens</name>
    <dbReference type="NCBI Taxonomy" id="2743469"/>
    <lineage>
        <taxon>Bacteria</taxon>
        <taxon>Pseudomonadati</taxon>
        <taxon>Pseudomonadota</taxon>
        <taxon>Alphaproteobacteria</taxon>
        <taxon>Rhodobacterales</taxon>
        <taxon>Paracoccaceae</taxon>
        <taxon>Rhabdonatronobacter</taxon>
    </lineage>
</organism>
<accession>A0A7Z0I198</accession>
<dbReference type="PANTHER" id="PTHR10285">
    <property type="entry name" value="URIDINE KINASE"/>
    <property type="match status" value="1"/>
</dbReference>
<evidence type="ECO:0000313" key="2">
    <source>
        <dbReference type="EMBL" id="NYS26086.1"/>
    </source>
</evidence>
<sequence>MLTRLHRLRGAGRKLVAVAGAPASGKSFLGAALCDALCRDGVAATLVPMDGFHLDNRILDARNLRARKGAPETFDAAGFIALIQRFRTEREVVYPLFDRARDLSIAGAGVLDPACEVVVIEGNYLLFDEPPWVDLAGLWDFSIWLDTPEETILQRCVARWLAHGHDPEAARTRAERNDLANARRIIAARLAADMTLSDP</sequence>
<proteinExistence type="predicted"/>
<dbReference type="GO" id="GO:0016301">
    <property type="term" value="F:kinase activity"/>
    <property type="evidence" value="ECO:0007669"/>
    <property type="project" value="InterPro"/>
</dbReference>
<dbReference type="Gene3D" id="3.40.50.300">
    <property type="entry name" value="P-loop containing nucleotide triphosphate hydrolases"/>
    <property type="match status" value="1"/>
</dbReference>
<dbReference type="GO" id="GO:0005524">
    <property type="term" value="F:ATP binding"/>
    <property type="evidence" value="ECO:0007669"/>
    <property type="project" value="InterPro"/>
</dbReference>
<feature type="domain" description="Phosphoribulokinase/uridine kinase" evidence="1">
    <location>
        <begin position="16"/>
        <end position="170"/>
    </location>
</feature>
<reference evidence="2 3" key="1">
    <citation type="journal article" date="2000" name="Arch. Microbiol.">
        <title>Rhodobaca bogoriensis gen. nov. and sp. nov., an alkaliphilic purple nonsulfur bacterium from African Rift Valley soda lakes.</title>
        <authorList>
            <person name="Milford A.D."/>
            <person name="Achenbach L.A."/>
            <person name="Jung D.O."/>
            <person name="Madigan M.T."/>
        </authorList>
    </citation>
    <scope>NUCLEOTIDE SEQUENCE [LARGE SCALE GENOMIC DNA]</scope>
    <source>
        <strain evidence="2 3">2376</strain>
    </source>
</reference>
<dbReference type="AlphaFoldDB" id="A0A7Z0I198"/>
<keyword evidence="3" id="KW-1185">Reference proteome</keyword>
<gene>
    <name evidence="2" type="ORF">HUK65_13920</name>
</gene>
<comment type="caution">
    <text evidence="2">The sequence shown here is derived from an EMBL/GenBank/DDBJ whole genome shotgun (WGS) entry which is preliminary data.</text>
</comment>
<dbReference type="InterPro" id="IPR006083">
    <property type="entry name" value="PRK/URK"/>
</dbReference>
<dbReference type="EMBL" id="JACBXS010000032">
    <property type="protein sequence ID" value="NYS26086.1"/>
    <property type="molecule type" value="Genomic_DNA"/>
</dbReference>
<protein>
    <recommendedName>
        <fullName evidence="1">Phosphoribulokinase/uridine kinase domain-containing protein</fullName>
    </recommendedName>
</protein>
<evidence type="ECO:0000259" key="1">
    <source>
        <dbReference type="Pfam" id="PF00485"/>
    </source>
</evidence>